<dbReference type="EMBL" id="JAFMOY010000133">
    <property type="protein sequence ID" value="MBU9848052.1"/>
    <property type="molecule type" value="Genomic_DNA"/>
</dbReference>
<dbReference type="InterPro" id="IPR018760">
    <property type="entry name" value="DUF2326"/>
</dbReference>
<proteinExistence type="predicted"/>
<accession>A0ABS6LMH6</accession>
<dbReference type="Pfam" id="PF10088">
    <property type="entry name" value="DUF2326"/>
    <property type="match status" value="1"/>
</dbReference>
<evidence type="ECO:0000256" key="1">
    <source>
        <dbReference type="SAM" id="Coils"/>
    </source>
</evidence>
<evidence type="ECO:0000259" key="2">
    <source>
        <dbReference type="Pfam" id="PF10088"/>
    </source>
</evidence>
<comment type="caution">
    <text evidence="3">The sequence shown here is derived from an EMBL/GenBank/DDBJ whole genome shotgun (WGS) entry which is preliminary data.</text>
</comment>
<evidence type="ECO:0000313" key="4">
    <source>
        <dbReference type="Proteomes" id="UP000739284"/>
    </source>
</evidence>
<feature type="domain" description="DUF2326" evidence="2">
    <location>
        <begin position="459"/>
        <end position="592"/>
    </location>
</feature>
<organism evidence="3 4">
    <name type="scientific">Rahnella ecdela</name>
    <dbReference type="NCBI Taxonomy" id="2816250"/>
    <lineage>
        <taxon>Bacteria</taxon>
        <taxon>Pseudomonadati</taxon>
        <taxon>Pseudomonadota</taxon>
        <taxon>Gammaproteobacteria</taxon>
        <taxon>Enterobacterales</taxon>
        <taxon>Yersiniaceae</taxon>
        <taxon>Rahnella</taxon>
    </lineage>
</organism>
<dbReference type="Proteomes" id="UP000739284">
    <property type="component" value="Unassembled WGS sequence"/>
</dbReference>
<keyword evidence="4" id="KW-1185">Reference proteome</keyword>
<protein>
    <submittedName>
        <fullName evidence="3">DUF2326 domain-containing protein</fullName>
    </submittedName>
</protein>
<name>A0ABS6LMH6_9GAMM</name>
<gene>
    <name evidence="3" type="ORF">J1784_23975</name>
</gene>
<sequence length="595" mass="69577">MKISKIYSNLPNIFEPINFNDGFNVIIGEIQLHSDHGKDSHNLGKSKLADLIDFGFLKKRSKEMFLFKHLDRFASFTFYFEVKLNDGKFITIRRSVSDNSKIYIKRHDYNRQNFTDLPDNEWDYKKLAIANAKLLLDSILNLTSISPWDYRMAISYALRRQDDFNDIFQLKKFGSKHIHWKPYIGHLLGFNAENLTINYELKNSIDKINEKLIELQKEIGLYQGDEEEMLKDTLSVWVQEAHILEEQLDSFNFDAADTNIVEELSEHIDTEIDELNRIRYYINTNLKKLRKAESKQPTDFNISKTEQLFKEAGVIFGEQIKKSYSQLVEFNHKITIERSGFVKKQIYDLEQQLLSVTSRLTELNTQKSQRVSFLTNTNTFEKYKEVSNRLVRINTEIHYIHSKLEISEQIKARKSESRLLSNQKSEVVEKIRLDRESVTHSETSIYKLVKENFSTFVKLVLDKDGRISTEQNQEGNLVFHAGFINGDFNFTSESDGCSYKKILCMGYDLAISLAYSNKNFIRFIYHDGGLETLDSRKKIEFLKYVRIIPELYGIQYILTVIDSDLPEGVEFTEDEIALKLHDNGNDGLLFKMPPW</sequence>
<keyword evidence="1" id="KW-0175">Coiled coil</keyword>
<reference evidence="3 4" key="1">
    <citation type="submission" date="2021-03" db="EMBL/GenBank/DDBJ databases">
        <title>Five novel Rahnella species.</title>
        <authorList>
            <person name="Brady C."/>
            <person name="Asselin J."/>
            <person name="Beer S."/>
            <person name="Bruberg M.B."/>
            <person name="Crampton B."/>
            <person name="Venter S."/>
            <person name="Arnold D."/>
            <person name="Denman S."/>
        </authorList>
    </citation>
    <scope>NUCLEOTIDE SEQUENCE [LARGE SCALE GENOMIC DNA]</scope>
    <source>
        <strain evidence="3 4">FRB 231</strain>
    </source>
</reference>
<evidence type="ECO:0000313" key="3">
    <source>
        <dbReference type="EMBL" id="MBU9848052.1"/>
    </source>
</evidence>
<dbReference type="RefSeq" id="WP_217151270.1">
    <property type="nucleotide sequence ID" value="NZ_JAFMOY010000133.1"/>
</dbReference>
<feature type="coiled-coil region" evidence="1">
    <location>
        <begin position="198"/>
        <end position="225"/>
    </location>
</feature>